<protein>
    <submittedName>
        <fullName evidence="1">Uncharacterized protein</fullName>
    </submittedName>
</protein>
<accession>A0ABN2M5Y5</accession>
<organism evidence="1 2">
    <name type="scientific">Luedemannella flava</name>
    <dbReference type="NCBI Taxonomy" id="349316"/>
    <lineage>
        <taxon>Bacteria</taxon>
        <taxon>Bacillati</taxon>
        <taxon>Actinomycetota</taxon>
        <taxon>Actinomycetes</taxon>
        <taxon>Micromonosporales</taxon>
        <taxon>Micromonosporaceae</taxon>
        <taxon>Luedemannella</taxon>
    </lineage>
</organism>
<proteinExistence type="predicted"/>
<dbReference type="EMBL" id="BAAALT010000105">
    <property type="protein sequence ID" value="GAA1811050.1"/>
    <property type="molecule type" value="Genomic_DNA"/>
</dbReference>
<reference evidence="1 2" key="1">
    <citation type="journal article" date="2019" name="Int. J. Syst. Evol. Microbiol.">
        <title>The Global Catalogue of Microorganisms (GCM) 10K type strain sequencing project: providing services to taxonomists for standard genome sequencing and annotation.</title>
        <authorList>
            <consortium name="The Broad Institute Genomics Platform"/>
            <consortium name="The Broad Institute Genome Sequencing Center for Infectious Disease"/>
            <person name="Wu L."/>
            <person name="Ma J."/>
        </authorList>
    </citation>
    <scope>NUCLEOTIDE SEQUENCE [LARGE SCALE GENOMIC DNA]</scope>
    <source>
        <strain evidence="1 2">JCM 13250</strain>
    </source>
</reference>
<gene>
    <name evidence="1" type="ORF">GCM10009682_35800</name>
</gene>
<evidence type="ECO:0000313" key="1">
    <source>
        <dbReference type="EMBL" id="GAA1811050.1"/>
    </source>
</evidence>
<sequence>MYTLGERLDDLRLIAATDDGAVTAILTQRTNLRLQFAPGAYRRRTDAQLEFDLRVIATRLWVARTRAYYEALSDIKGEKITTERPAYGSRSQQYRTERADLTAHGACADNRIKVRVHGLRDWDVSIQPGTTAALSADEFVDRVGQATRSLLDDLQGKVRELKRRILSETR</sequence>
<keyword evidence="2" id="KW-1185">Reference proteome</keyword>
<evidence type="ECO:0000313" key="2">
    <source>
        <dbReference type="Proteomes" id="UP001500218"/>
    </source>
</evidence>
<dbReference type="Proteomes" id="UP001500218">
    <property type="component" value="Unassembled WGS sequence"/>
</dbReference>
<comment type="caution">
    <text evidence="1">The sequence shown here is derived from an EMBL/GenBank/DDBJ whole genome shotgun (WGS) entry which is preliminary data.</text>
</comment>
<name>A0ABN2M5Y5_9ACTN</name>
<dbReference type="RefSeq" id="WP_344133014.1">
    <property type="nucleotide sequence ID" value="NZ_BAAALT010000105.1"/>
</dbReference>